<keyword evidence="1" id="KW-0812">Transmembrane</keyword>
<proteinExistence type="predicted"/>
<feature type="transmembrane region" description="Helical" evidence="1">
    <location>
        <begin position="49"/>
        <end position="70"/>
    </location>
</feature>
<protein>
    <submittedName>
        <fullName evidence="2">Uncharacterized protein</fullName>
    </submittedName>
</protein>
<sequence>YDLILAFTPEAVTRQQVIDPSHLPATFDRALNPTVSRDLPKRKQLSEMLSSSASIVVVVLVAVVAAVVVADSGYLPPPKPCYPKTHQVTY</sequence>
<keyword evidence="3" id="KW-1185">Reference proteome</keyword>
<organism evidence="2 3">
    <name type="scientific">Homarus americanus</name>
    <name type="common">American lobster</name>
    <dbReference type="NCBI Taxonomy" id="6706"/>
    <lineage>
        <taxon>Eukaryota</taxon>
        <taxon>Metazoa</taxon>
        <taxon>Ecdysozoa</taxon>
        <taxon>Arthropoda</taxon>
        <taxon>Crustacea</taxon>
        <taxon>Multicrustacea</taxon>
        <taxon>Malacostraca</taxon>
        <taxon>Eumalacostraca</taxon>
        <taxon>Eucarida</taxon>
        <taxon>Decapoda</taxon>
        <taxon>Pleocyemata</taxon>
        <taxon>Astacidea</taxon>
        <taxon>Nephropoidea</taxon>
        <taxon>Nephropidae</taxon>
        <taxon>Homarus</taxon>
    </lineage>
</organism>
<name>A0A8J5JV71_HOMAM</name>
<evidence type="ECO:0000313" key="3">
    <source>
        <dbReference type="Proteomes" id="UP000747542"/>
    </source>
</evidence>
<comment type="caution">
    <text evidence="2">The sequence shown here is derived from an EMBL/GenBank/DDBJ whole genome shotgun (WGS) entry which is preliminary data.</text>
</comment>
<dbReference type="EMBL" id="JAHLQT010032177">
    <property type="protein sequence ID" value="KAG7159789.1"/>
    <property type="molecule type" value="Genomic_DNA"/>
</dbReference>
<keyword evidence="1" id="KW-1133">Transmembrane helix</keyword>
<evidence type="ECO:0000256" key="1">
    <source>
        <dbReference type="SAM" id="Phobius"/>
    </source>
</evidence>
<dbReference type="AlphaFoldDB" id="A0A8J5JV71"/>
<reference evidence="2" key="1">
    <citation type="journal article" date="2021" name="Sci. Adv.">
        <title>The American lobster genome reveals insights on longevity, neural, and immune adaptations.</title>
        <authorList>
            <person name="Polinski J.M."/>
            <person name="Zimin A.V."/>
            <person name="Clark K.F."/>
            <person name="Kohn A.B."/>
            <person name="Sadowski N."/>
            <person name="Timp W."/>
            <person name="Ptitsyn A."/>
            <person name="Khanna P."/>
            <person name="Romanova D.Y."/>
            <person name="Williams P."/>
            <person name="Greenwood S.J."/>
            <person name="Moroz L.L."/>
            <person name="Walt D.R."/>
            <person name="Bodnar A.G."/>
        </authorList>
    </citation>
    <scope>NUCLEOTIDE SEQUENCE</scope>
    <source>
        <strain evidence="2">GMGI-L3</strain>
    </source>
</reference>
<evidence type="ECO:0000313" key="2">
    <source>
        <dbReference type="EMBL" id="KAG7159789.1"/>
    </source>
</evidence>
<feature type="non-terminal residue" evidence="2">
    <location>
        <position position="1"/>
    </location>
</feature>
<keyword evidence="1" id="KW-0472">Membrane</keyword>
<dbReference type="Proteomes" id="UP000747542">
    <property type="component" value="Unassembled WGS sequence"/>
</dbReference>
<accession>A0A8J5JV71</accession>
<gene>
    <name evidence="2" type="ORF">Hamer_G022402</name>
</gene>